<sequence length="431" mass="47383">MAKYVIRARVEVEGQVERSDIIGAIFGYTEGIFGEEFDIRELQEKGRIGRISVDIKVQGGKTVGEILVPSNLDRIETALLAALLEAVERVGPYPAKIQVTDIIDVRAEKLKRIVERAKEIAKKFFVEKAPDFREVINQIAEEVRVAELVYYGPEKLPAGPDVDKSDTIIIVEGRADVLNMLRYGYRNVIALEGAPGGKVPETIVKLASKKTAILFIDGDHAGDLIAKELLRVADIDYVAKAPPGKEVEELTAKEIAKALKSAVPAYQFLAMIEKREREEKKREERAAVERPAEAPSAAVAAEQKAETVSQAPTPTSAPVSESAVEVKEVHEIPLHIVEEGKKLIGTLEAIMYDANWNVVAKLPVRDLVDKLQELEYGKVYAVLFDGIVTQRLIDVASSKGVKLLIGVRIGNIARKPSDVTIMTFQDLTVST</sequence>
<feature type="region of interest" description="Disordered" evidence="11">
    <location>
        <begin position="280"/>
        <end position="321"/>
    </location>
</feature>
<evidence type="ECO:0000256" key="3">
    <source>
        <dbReference type="ARBA" id="ARBA00022679"/>
    </source>
</evidence>
<keyword evidence="2 10" id="KW-0639">Primosome</keyword>
<dbReference type="InterPro" id="IPR020607">
    <property type="entry name" value="Primase_DnaG_arc"/>
</dbReference>
<dbReference type="GO" id="GO:0003899">
    <property type="term" value="F:DNA-directed RNA polymerase activity"/>
    <property type="evidence" value="ECO:0007669"/>
    <property type="project" value="UniProtKB-UniRule"/>
</dbReference>
<dbReference type="SMART" id="SM00493">
    <property type="entry name" value="TOPRIM"/>
    <property type="match status" value="1"/>
</dbReference>
<evidence type="ECO:0000256" key="1">
    <source>
        <dbReference type="ARBA" id="ARBA00022478"/>
    </source>
</evidence>
<dbReference type="PANTHER" id="PTHR30313">
    <property type="entry name" value="DNA PRIMASE"/>
    <property type="match status" value="1"/>
</dbReference>
<dbReference type="GO" id="GO:0046872">
    <property type="term" value="F:metal ion binding"/>
    <property type="evidence" value="ECO:0007669"/>
    <property type="project" value="UniProtKB-KW"/>
</dbReference>
<comment type="catalytic activity">
    <reaction evidence="10">
        <text>ssDNA + n NTP = ssDNA/pppN(pN)n-1 hybrid + (n-1) diphosphate.</text>
        <dbReference type="EC" id="2.7.7.101"/>
    </reaction>
</comment>
<dbReference type="NCBIfam" id="NF003108">
    <property type="entry name" value="PRK04031.1-1"/>
    <property type="match status" value="1"/>
</dbReference>
<comment type="subunit">
    <text evidence="10">Forms a ternary complex with MCM helicase and DNA. Component of the archaeal exosome complex.</text>
</comment>
<evidence type="ECO:0000256" key="10">
    <source>
        <dbReference type="HAMAP-Rule" id="MF_00007"/>
    </source>
</evidence>
<dbReference type="AlphaFoldDB" id="A0A832YXA4"/>
<comment type="similarity">
    <text evidence="10">Belongs to the archaeal DnaG primase family.</text>
</comment>
<dbReference type="EMBL" id="DQTV01000005">
    <property type="protein sequence ID" value="HIP56474.1"/>
    <property type="molecule type" value="Genomic_DNA"/>
</dbReference>
<keyword evidence="1 10" id="KW-0240">DNA-directed RNA polymerase</keyword>
<evidence type="ECO:0000313" key="13">
    <source>
        <dbReference type="EMBL" id="HIP56474.1"/>
    </source>
</evidence>
<evidence type="ECO:0000259" key="12">
    <source>
        <dbReference type="PROSITE" id="PS50880"/>
    </source>
</evidence>
<evidence type="ECO:0000256" key="4">
    <source>
        <dbReference type="ARBA" id="ARBA00022695"/>
    </source>
</evidence>
<dbReference type="InterPro" id="IPR050219">
    <property type="entry name" value="DnaG_primase"/>
</dbReference>
<keyword evidence="9 10" id="KW-0804">Transcription</keyword>
<dbReference type="GO" id="GO:0000428">
    <property type="term" value="C:DNA-directed RNA polymerase complex"/>
    <property type="evidence" value="ECO:0007669"/>
    <property type="project" value="UniProtKB-KW"/>
</dbReference>
<evidence type="ECO:0000256" key="2">
    <source>
        <dbReference type="ARBA" id="ARBA00022515"/>
    </source>
</evidence>
<reference evidence="13" key="1">
    <citation type="journal article" date="2020" name="ISME J.">
        <title>Gammaproteobacteria mediating utilization of methyl-, sulfur- and petroleum organic compounds in deep ocean hydrothermal plumes.</title>
        <authorList>
            <person name="Zhou Z."/>
            <person name="Liu Y."/>
            <person name="Pan J."/>
            <person name="Cron B.R."/>
            <person name="Toner B.M."/>
            <person name="Anantharaman K."/>
            <person name="Breier J.A."/>
            <person name="Dick G.J."/>
            <person name="Li M."/>
        </authorList>
    </citation>
    <scope>NUCLEOTIDE SEQUENCE</scope>
    <source>
        <strain evidence="13">SZUA-1435</strain>
    </source>
</reference>
<dbReference type="PROSITE" id="PS50880">
    <property type="entry name" value="TOPRIM"/>
    <property type="match status" value="1"/>
</dbReference>
<dbReference type="Proteomes" id="UP000605805">
    <property type="component" value="Unassembled WGS sequence"/>
</dbReference>
<feature type="compositionally biased region" description="Polar residues" evidence="11">
    <location>
        <begin position="307"/>
        <end position="319"/>
    </location>
</feature>
<dbReference type="EC" id="2.7.7.101" evidence="10"/>
<keyword evidence="4 10" id="KW-0548">Nucleotidyltransferase</keyword>
<comment type="caution">
    <text evidence="13">The sequence shown here is derived from an EMBL/GenBank/DDBJ whole genome shotgun (WGS) entry which is preliminary data.</text>
</comment>
<protein>
    <recommendedName>
        <fullName evidence="10">DNA primase DnaG</fullName>
        <ecNumber evidence="10">2.7.7.101</ecNumber>
    </recommendedName>
</protein>
<keyword evidence="8" id="KW-0460">Magnesium</keyword>
<evidence type="ECO:0000256" key="7">
    <source>
        <dbReference type="ARBA" id="ARBA00022835"/>
    </source>
</evidence>
<feature type="compositionally biased region" description="Low complexity" evidence="11">
    <location>
        <begin position="293"/>
        <end position="302"/>
    </location>
</feature>
<dbReference type="HAMAP" id="MF_00007">
    <property type="entry name" value="DNA_primase_DnaG_arc"/>
    <property type="match status" value="1"/>
</dbReference>
<proteinExistence type="inferred from homology"/>
<dbReference type="Pfam" id="PF13662">
    <property type="entry name" value="Toprim_4"/>
    <property type="match status" value="1"/>
</dbReference>
<dbReference type="PANTHER" id="PTHR30313:SF2">
    <property type="entry name" value="DNA PRIMASE"/>
    <property type="match status" value="1"/>
</dbReference>
<dbReference type="GO" id="GO:0006269">
    <property type="term" value="P:DNA replication, synthesis of primer"/>
    <property type="evidence" value="ECO:0007669"/>
    <property type="project" value="UniProtKB-UniRule"/>
</dbReference>
<dbReference type="InterPro" id="IPR034154">
    <property type="entry name" value="TOPRIM_DnaG/twinkle"/>
</dbReference>
<keyword evidence="7 10" id="KW-0271">Exosome</keyword>
<dbReference type="GO" id="GO:0000178">
    <property type="term" value="C:exosome (RNase complex)"/>
    <property type="evidence" value="ECO:0007669"/>
    <property type="project" value="UniProtKB-KW"/>
</dbReference>
<accession>A0A832YXA4</accession>
<feature type="compositionally biased region" description="Basic and acidic residues" evidence="11">
    <location>
        <begin position="280"/>
        <end position="292"/>
    </location>
</feature>
<dbReference type="CDD" id="cd01029">
    <property type="entry name" value="TOPRIM_primases"/>
    <property type="match status" value="1"/>
</dbReference>
<dbReference type="Gene3D" id="3.40.1360.10">
    <property type="match status" value="1"/>
</dbReference>
<evidence type="ECO:0000256" key="11">
    <source>
        <dbReference type="SAM" id="MobiDB-lite"/>
    </source>
</evidence>
<organism evidence="13 14">
    <name type="scientific">Ignisphaera aggregans</name>
    <dbReference type="NCBI Taxonomy" id="334771"/>
    <lineage>
        <taxon>Archaea</taxon>
        <taxon>Thermoproteota</taxon>
        <taxon>Thermoprotei</taxon>
        <taxon>Desulfurococcales</taxon>
        <taxon>Desulfurococcaceae</taxon>
        <taxon>Ignisphaera</taxon>
    </lineage>
</organism>
<dbReference type="GO" id="GO:0008143">
    <property type="term" value="F:poly(A) binding"/>
    <property type="evidence" value="ECO:0007669"/>
    <property type="project" value="InterPro"/>
</dbReference>
<dbReference type="InterPro" id="IPR006171">
    <property type="entry name" value="TOPRIM_dom"/>
</dbReference>
<evidence type="ECO:0000256" key="6">
    <source>
        <dbReference type="ARBA" id="ARBA00022723"/>
    </source>
</evidence>
<dbReference type="GO" id="GO:0005737">
    <property type="term" value="C:cytoplasm"/>
    <property type="evidence" value="ECO:0007669"/>
    <property type="project" value="TreeGrafter"/>
</dbReference>
<evidence type="ECO:0000313" key="14">
    <source>
        <dbReference type="Proteomes" id="UP000605805"/>
    </source>
</evidence>
<evidence type="ECO:0000256" key="5">
    <source>
        <dbReference type="ARBA" id="ARBA00022705"/>
    </source>
</evidence>
<keyword evidence="3 10" id="KW-0808">Transferase</keyword>
<dbReference type="SUPFAM" id="SSF110455">
    <property type="entry name" value="Toprim domain"/>
    <property type="match status" value="1"/>
</dbReference>
<evidence type="ECO:0000256" key="8">
    <source>
        <dbReference type="ARBA" id="ARBA00022842"/>
    </source>
</evidence>
<dbReference type="GO" id="GO:1990077">
    <property type="term" value="C:primosome complex"/>
    <property type="evidence" value="ECO:0007669"/>
    <property type="project" value="UniProtKB-KW"/>
</dbReference>
<gene>
    <name evidence="10" type="primary">dnaG</name>
    <name evidence="13" type="ORF">EYH02_00140</name>
</gene>
<name>A0A832YXA4_9CREN</name>
<feature type="domain" description="Toprim" evidence="12">
    <location>
        <begin position="166"/>
        <end position="243"/>
    </location>
</feature>
<keyword evidence="5 10" id="KW-0235">DNA replication</keyword>
<evidence type="ECO:0000256" key="9">
    <source>
        <dbReference type="ARBA" id="ARBA00023163"/>
    </source>
</evidence>
<keyword evidence="6" id="KW-0479">Metal-binding</keyword>
<comment type="function">
    <text evidence="10">RNA polymerase that catalyzes the synthesis of short RNA molecules used as primers for DNA polymerase during DNA replication. Also part of the exosome, which is a complex involved in RNA degradation. Acts as a poly(A)-binding protein that enhances the interaction between heteropolymeric, adenine-rich transcripts and the exosome.</text>
</comment>